<proteinExistence type="predicted"/>
<protein>
    <submittedName>
        <fullName evidence="1">Uncharacterized protein</fullName>
    </submittedName>
</protein>
<organism evidence="1 2">
    <name type="scientific">Solemya pervernicosa gill symbiont</name>
    <dbReference type="NCBI Taxonomy" id="642797"/>
    <lineage>
        <taxon>Bacteria</taxon>
        <taxon>Pseudomonadati</taxon>
        <taxon>Pseudomonadota</taxon>
        <taxon>Gammaproteobacteria</taxon>
        <taxon>sulfur-oxidizing symbionts</taxon>
    </lineage>
</organism>
<evidence type="ECO:0000313" key="1">
    <source>
        <dbReference type="EMBL" id="OOZ38927.1"/>
    </source>
</evidence>
<dbReference type="OrthoDB" id="6120156at2"/>
<name>A0A1T2L1F6_9GAMM</name>
<gene>
    <name evidence="1" type="ORF">BOW53_13545</name>
</gene>
<reference evidence="1 2" key="1">
    <citation type="submission" date="2016-11" db="EMBL/GenBank/DDBJ databases">
        <title>Mixed transmission modes and dynamic genome evolution in an obligate animal-bacterial symbiosis.</title>
        <authorList>
            <person name="Russell S.L."/>
            <person name="Corbett-Detig R.B."/>
            <person name="Cavanaugh C.M."/>
        </authorList>
    </citation>
    <scope>NUCLEOTIDE SEQUENCE [LARGE SCALE GENOMIC DNA]</scope>
    <source>
        <strain evidence="1">Sveles-Q1</strain>
    </source>
</reference>
<dbReference type="EMBL" id="MPRL01000067">
    <property type="protein sequence ID" value="OOZ38927.1"/>
    <property type="molecule type" value="Genomic_DNA"/>
</dbReference>
<dbReference type="AlphaFoldDB" id="A0A1T2L1F6"/>
<evidence type="ECO:0000313" key="2">
    <source>
        <dbReference type="Proteomes" id="UP000191110"/>
    </source>
</evidence>
<dbReference type="RefSeq" id="WP_078484625.1">
    <property type="nucleotide sequence ID" value="NZ_MPRL01000067.1"/>
</dbReference>
<accession>A0A1T2L1F6</accession>
<sequence>MEPVTLLFAAYLELARTDPGIEIDNDADMGALHSEMISYHGLEIPFDYQQWRILGGSVCKSYQQRSISLYSSCTVEAKSLFNDLCQEMRRSPAEGNRYTKLKEMYCTAATLFQPSIATISSTNYVGPFESAKKRCNQMTIEAMIDKSIEKKQRRDIACQRYHEMK</sequence>
<comment type="caution">
    <text evidence="1">The sequence shown here is derived from an EMBL/GenBank/DDBJ whole genome shotgun (WGS) entry which is preliminary data.</text>
</comment>
<dbReference type="Proteomes" id="UP000191110">
    <property type="component" value="Unassembled WGS sequence"/>
</dbReference>
<keyword evidence="2" id="KW-1185">Reference proteome</keyword>